<protein>
    <submittedName>
        <fullName evidence="1">615_t:CDS:1</fullName>
    </submittedName>
</protein>
<feature type="non-terminal residue" evidence="1">
    <location>
        <position position="93"/>
    </location>
</feature>
<comment type="caution">
    <text evidence="1">The sequence shown here is derived from an EMBL/GenBank/DDBJ whole genome shotgun (WGS) entry which is preliminary data.</text>
</comment>
<organism evidence="1 2">
    <name type="scientific">Racocetra persica</name>
    <dbReference type="NCBI Taxonomy" id="160502"/>
    <lineage>
        <taxon>Eukaryota</taxon>
        <taxon>Fungi</taxon>
        <taxon>Fungi incertae sedis</taxon>
        <taxon>Mucoromycota</taxon>
        <taxon>Glomeromycotina</taxon>
        <taxon>Glomeromycetes</taxon>
        <taxon>Diversisporales</taxon>
        <taxon>Gigasporaceae</taxon>
        <taxon>Racocetra</taxon>
    </lineage>
</organism>
<dbReference type="EMBL" id="CAJVQC010089015">
    <property type="protein sequence ID" value="CAG8824485.1"/>
    <property type="molecule type" value="Genomic_DNA"/>
</dbReference>
<accession>A0ACA9S487</accession>
<evidence type="ECO:0000313" key="1">
    <source>
        <dbReference type="EMBL" id="CAG8824485.1"/>
    </source>
</evidence>
<keyword evidence="2" id="KW-1185">Reference proteome</keyword>
<reference evidence="1" key="1">
    <citation type="submission" date="2021-06" db="EMBL/GenBank/DDBJ databases">
        <authorList>
            <person name="Kallberg Y."/>
            <person name="Tangrot J."/>
            <person name="Rosling A."/>
        </authorList>
    </citation>
    <scope>NUCLEOTIDE SEQUENCE</scope>
    <source>
        <strain evidence="1">MA461A</strain>
    </source>
</reference>
<gene>
    <name evidence="1" type="ORF">RPERSI_LOCUS26260</name>
</gene>
<sequence>SNETAEALKTLTNLIDKLITQLQDQRRPPSRSRSENFIPSLNQTSYLEIPEDELLFLLAERPIRPKPIVNMPILRKKSTGMKTTDLIDLEEGE</sequence>
<feature type="non-terminal residue" evidence="1">
    <location>
        <position position="1"/>
    </location>
</feature>
<evidence type="ECO:0000313" key="2">
    <source>
        <dbReference type="Proteomes" id="UP000789920"/>
    </source>
</evidence>
<dbReference type="Proteomes" id="UP000789920">
    <property type="component" value="Unassembled WGS sequence"/>
</dbReference>
<proteinExistence type="predicted"/>
<name>A0ACA9S487_9GLOM</name>